<dbReference type="WBParaSite" id="maker-unitig_33902-snap-gene-0.3-mRNA-1">
    <property type="protein sequence ID" value="maker-unitig_33902-snap-gene-0.3-mRNA-1"/>
    <property type="gene ID" value="maker-unitig_33902-snap-gene-0.3"/>
</dbReference>
<dbReference type="AlphaFoldDB" id="A0A1I8FI40"/>
<keyword evidence="1" id="KW-1185">Reference proteome</keyword>
<evidence type="ECO:0000313" key="1">
    <source>
        <dbReference type="Proteomes" id="UP000095280"/>
    </source>
</evidence>
<reference evidence="2" key="1">
    <citation type="submission" date="2016-11" db="UniProtKB">
        <authorList>
            <consortium name="WormBaseParasite"/>
        </authorList>
    </citation>
    <scope>IDENTIFICATION</scope>
</reference>
<evidence type="ECO:0000313" key="2">
    <source>
        <dbReference type="WBParaSite" id="maker-unitig_33902-snap-gene-0.3-mRNA-1"/>
    </source>
</evidence>
<sequence>MALADAPCCCALNCLVNCRASALRCFSCAFFSAACSWVYSEFSVFSPTRRRCDHRSQQLVLLSCPMSDLQFVFGPGPESPAGRGPRSPGRWTGDRPELGRYALLAASPSNLLVRGGVLSQRLREQFCRRRQRIGAWSTRRAKTPDTPSECSLARAMRCLARRDTSSCQVTVA</sequence>
<accession>A0A1I8FI40</accession>
<organism evidence="1 2">
    <name type="scientific">Macrostomum lignano</name>
    <dbReference type="NCBI Taxonomy" id="282301"/>
    <lineage>
        <taxon>Eukaryota</taxon>
        <taxon>Metazoa</taxon>
        <taxon>Spiralia</taxon>
        <taxon>Lophotrochozoa</taxon>
        <taxon>Platyhelminthes</taxon>
        <taxon>Rhabditophora</taxon>
        <taxon>Macrostomorpha</taxon>
        <taxon>Macrostomida</taxon>
        <taxon>Macrostomidae</taxon>
        <taxon>Macrostomum</taxon>
    </lineage>
</organism>
<name>A0A1I8FI40_9PLAT</name>
<protein>
    <submittedName>
        <fullName evidence="2">Secreted protein</fullName>
    </submittedName>
</protein>
<dbReference type="Proteomes" id="UP000095280">
    <property type="component" value="Unplaced"/>
</dbReference>
<proteinExistence type="predicted"/>